<dbReference type="GO" id="GO:0015031">
    <property type="term" value="P:protein transport"/>
    <property type="evidence" value="ECO:0007669"/>
    <property type="project" value="UniProtKB-KW"/>
</dbReference>
<dbReference type="EMBL" id="LUGG01000004">
    <property type="protein sequence ID" value="OBZ75642.1"/>
    <property type="molecule type" value="Genomic_DNA"/>
</dbReference>
<dbReference type="PANTHER" id="PTHR23137">
    <property type="entry name" value="VESICLE TRANSPORT PROTEIN-RELATED"/>
    <property type="match status" value="1"/>
</dbReference>
<evidence type="ECO:0000256" key="1">
    <source>
        <dbReference type="ARBA" id="ARBA00004141"/>
    </source>
</evidence>
<comment type="subcellular location">
    <subcellularLocation>
        <location evidence="8">Golgi apparatus membrane</location>
        <topology evidence="8">Multi-pass membrane protein</topology>
    </subcellularLocation>
    <subcellularLocation>
        <location evidence="1">Membrane</location>
        <topology evidence="1">Multi-pass membrane protein</topology>
    </subcellularLocation>
</comment>
<accession>A0A1C7MFP2</accession>
<comment type="similarity">
    <text evidence="7 8">Belongs to the SFT2 family.</text>
</comment>
<dbReference type="Proteomes" id="UP000092993">
    <property type="component" value="Unassembled WGS sequence"/>
</dbReference>
<feature type="transmembrane region" description="Helical" evidence="8">
    <location>
        <begin position="39"/>
        <end position="62"/>
    </location>
</feature>
<dbReference type="GO" id="GO:0016192">
    <property type="term" value="P:vesicle-mediated transport"/>
    <property type="evidence" value="ECO:0007669"/>
    <property type="project" value="InterPro"/>
</dbReference>
<evidence type="ECO:0000313" key="9">
    <source>
        <dbReference type="EMBL" id="OBZ75642.1"/>
    </source>
</evidence>
<name>A0A1C7MFP2_GRIFR</name>
<feature type="transmembrane region" description="Helical" evidence="8">
    <location>
        <begin position="150"/>
        <end position="171"/>
    </location>
</feature>
<evidence type="ECO:0000313" key="10">
    <source>
        <dbReference type="Proteomes" id="UP000092993"/>
    </source>
</evidence>
<dbReference type="PANTHER" id="PTHR23137:SF6">
    <property type="entry name" value="VESICLE TRANSPORT PROTEIN"/>
    <property type="match status" value="1"/>
</dbReference>
<evidence type="ECO:0000256" key="6">
    <source>
        <dbReference type="ARBA" id="ARBA00023136"/>
    </source>
</evidence>
<feature type="transmembrane region" description="Helical" evidence="8">
    <location>
        <begin position="68"/>
        <end position="90"/>
    </location>
</feature>
<evidence type="ECO:0000256" key="8">
    <source>
        <dbReference type="RuleBase" id="RU363111"/>
    </source>
</evidence>
<keyword evidence="8" id="KW-0333">Golgi apparatus</keyword>
<gene>
    <name evidence="9" type="primary">SFT2D2</name>
    <name evidence="9" type="ORF">A0H81_04457</name>
</gene>
<evidence type="ECO:0000256" key="2">
    <source>
        <dbReference type="ARBA" id="ARBA00022448"/>
    </source>
</evidence>
<evidence type="ECO:0000256" key="5">
    <source>
        <dbReference type="ARBA" id="ARBA00022989"/>
    </source>
</evidence>
<keyword evidence="5 8" id="KW-1133">Transmembrane helix</keyword>
<proteinExistence type="inferred from homology"/>
<sequence>MASKGWFNIETTGGVVPDTQFFEGDSAFSFLGLTRTQRLYGFIGCLALGFVLSILGSILLFVGLTGSFAVLYVLGTVISLVGTGFLLGFTKQLKMMFKPVRVVATIILLGAIILVFIGAFVIGSDILCIIFVIIEYLAYTWYLECERTCVLYNTSIVYLGWSMFVLIYMFIQLAKPSQGTPLWTKPQIEMCMPL</sequence>
<reference evidence="9 10" key="1">
    <citation type="submission" date="2016-03" db="EMBL/GenBank/DDBJ databases">
        <title>Whole genome sequencing of Grifola frondosa 9006-11.</title>
        <authorList>
            <person name="Min B."/>
            <person name="Park H."/>
            <person name="Kim J.-G."/>
            <person name="Cho H."/>
            <person name="Oh Y.-L."/>
            <person name="Kong W.-S."/>
            <person name="Choi I.-G."/>
        </authorList>
    </citation>
    <scope>NUCLEOTIDE SEQUENCE [LARGE SCALE GENOMIC DNA]</scope>
    <source>
        <strain evidence="9 10">9006-11</strain>
    </source>
</reference>
<dbReference type="OMA" id="YLECERT"/>
<dbReference type="STRING" id="5627.A0A1C7MFP2"/>
<evidence type="ECO:0000256" key="3">
    <source>
        <dbReference type="ARBA" id="ARBA00022692"/>
    </source>
</evidence>
<dbReference type="InterPro" id="IPR011691">
    <property type="entry name" value="Vesicle_transpt_SFT2"/>
</dbReference>
<keyword evidence="10" id="KW-1185">Reference proteome</keyword>
<dbReference type="AlphaFoldDB" id="A0A1C7MFP2"/>
<comment type="function">
    <text evidence="8">Nonessential protein required for the fusion of transport vesicles derived from the endocytic pathway with the Golgi complex.</text>
</comment>
<keyword evidence="6 8" id="KW-0472">Membrane</keyword>
<dbReference type="GO" id="GO:0000139">
    <property type="term" value="C:Golgi membrane"/>
    <property type="evidence" value="ECO:0007669"/>
    <property type="project" value="UniProtKB-SubCell"/>
</dbReference>
<dbReference type="OrthoDB" id="73614at2759"/>
<organism evidence="9 10">
    <name type="scientific">Grifola frondosa</name>
    <name type="common">Maitake</name>
    <name type="synonym">Polyporus frondosus</name>
    <dbReference type="NCBI Taxonomy" id="5627"/>
    <lineage>
        <taxon>Eukaryota</taxon>
        <taxon>Fungi</taxon>
        <taxon>Dikarya</taxon>
        <taxon>Basidiomycota</taxon>
        <taxon>Agaricomycotina</taxon>
        <taxon>Agaricomycetes</taxon>
        <taxon>Polyporales</taxon>
        <taxon>Grifolaceae</taxon>
        <taxon>Grifola</taxon>
    </lineage>
</organism>
<dbReference type="Pfam" id="PF04178">
    <property type="entry name" value="Got1"/>
    <property type="match status" value="1"/>
</dbReference>
<protein>
    <recommendedName>
        <fullName evidence="8">Protein transport protein SFT2</fullName>
    </recommendedName>
</protein>
<keyword evidence="4 8" id="KW-0653">Protein transport</keyword>
<feature type="transmembrane region" description="Helical" evidence="8">
    <location>
        <begin position="102"/>
        <end position="134"/>
    </location>
</feature>
<keyword evidence="3 8" id="KW-0812">Transmembrane</keyword>
<evidence type="ECO:0000256" key="7">
    <source>
        <dbReference type="ARBA" id="ARBA00025800"/>
    </source>
</evidence>
<comment type="caution">
    <text evidence="9">The sequence shown here is derived from an EMBL/GenBank/DDBJ whole genome shotgun (WGS) entry which is preliminary data.</text>
</comment>
<dbReference type="InterPro" id="IPR007305">
    <property type="entry name" value="Vesicle_transpt_Got1/SFT2"/>
</dbReference>
<evidence type="ECO:0000256" key="4">
    <source>
        <dbReference type="ARBA" id="ARBA00022927"/>
    </source>
</evidence>
<keyword evidence="2 8" id="KW-0813">Transport</keyword>